<dbReference type="Pfam" id="PF00571">
    <property type="entry name" value="CBS"/>
    <property type="match status" value="2"/>
</dbReference>
<accession>A0ABY7QUB3</accession>
<comment type="subunit">
    <text evidence="9">Homodimer.</text>
</comment>
<keyword evidence="7 9" id="KW-0472">Membrane</keyword>
<proteinExistence type="inferred from homology"/>
<organism evidence="11 12">
    <name type="scientific">Peptoniphilus equinus</name>
    <dbReference type="NCBI Taxonomy" id="3016343"/>
    <lineage>
        <taxon>Bacteria</taxon>
        <taxon>Bacillati</taxon>
        <taxon>Bacillota</taxon>
        <taxon>Tissierellia</taxon>
        <taxon>Tissierellales</taxon>
        <taxon>Peptoniphilaceae</taxon>
        <taxon>Peptoniphilus</taxon>
    </lineage>
</organism>
<keyword evidence="5 9" id="KW-0460">Magnesium</keyword>
<evidence type="ECO:0000313" key="11">
    <source>
        <dbReference type="EMBL" id="WBW49483.1"/>
    </source>
</evidence>
<evidence type="ECO:0000256" key="3">
    <source>
        <dbReference type="ARBA" id="ARBA00022448"/>
    </source>
</evidence>
<feature type="domain" description="CBS" evidence="10">
    <location>
        <begin position="140"/>
        <end position="203"/>
    </location>
</feature>
<dbReference type="Gene3D" id="3.10.580.10">
    <property type="entry name" value="CBS-domain"/>
    <property type="match status" value="1"/>
</dbReference>
<dbReference type="InterPro" id="IPR006669">
    <property type="entry name" value="MgtE_transporter"/>
</dbReference>
<dbReference type="InterPro" id="IPR000644">
    <property type="entry name" value="CBS_dom"/>
</dbReference>
<name>A0ABY7QUB3_9FIRM</name>
<dbReference type="SUPFAM" id="SSF158791">
    <property type="entry name" value="MgtE N-terminal domain-like"/>
    <property type="match status" value="1"/>
</dbReference>
<evidence type="ECO:0000256" key="5">
    <source>
        <dbReference type="ARBA" id="ARBA00022842"/>
    </source>
</evidence>
<dbReference type="Pfam" id="PF03448">
    <property type="entry name" value="MgtE_N"/>
    <property type="match status" value="1"/>
</dbReference>
<dbReference type="PANTHER" id="PTHR43773">
    <property type="entry name" value="MAGNESIUM TRANSPORTER MGTE"/>
    <property type="match status" value="1"/>
</dbReference>
<protein>
    <recommendedName>
        <fullName evidence="9">Magnesium transporter MgtE</fullName>
    </recommendedName>
</protein>
<evidence type="ECO:0000256" key="8">
    <source>
        <dbReference type="PROSITE-ProRule" id="PRU00703"/>
    </source>
</evidence>
<dbReference type="EMBL" id="CP115667">
    <property type="protein sequence ID" value="WBW49483.1"/>
    <property type="molecule type" value="Genomic_DNA"/>
</dbReference>
<keyword evidence="9" id="KW-1003">Cell membrane</keyword>
<comment type="caution">
    <text evidence="9">Lacks conserved residue(s) required for the propagation of feature annotation.</text>
</comment>
<evidence type="ECO:0000256" key="6">
    <source>
        <dbReference type="ARBA" id="ARBA00022989"/>
    </source>
</evidence>
<keyword evidence="4 9" id="KW-0812">Transmembrane</keyword>
<evidence type="ECO:0000259" key="10">
    <source>
        <dbReference type="PROSITE" id="PS51371"/>
    </source>
</evidence>
<sequence>MKNEIVEDDLITRIQAIVDNVDVEGAVSLCSDYHYVDILEALDEMDTDPVRIFMKMLPYEDVAGLLENSWDDFLIMVTPAFTNAELINIFTYMAKADVADLLGFLSTVRRKEILRYMKSADSNILNMILSFDAESCGGIMTTEFIALKENLTVRQALLKLKDIAPKTEIIDYLLVTDNRHRLQGVIDLRDLLVAEDDTLLKDLFEDFPFYVHAEDDQEEASNMITKYDLNILPVVSKSMAVLGVITSEDIIAVIDQEYTEDILAMSGVNAEEEFDSEFFESFKNRFPWLVVNLFTAFLAASVVGLFSATIDTVVALSAAMPIVTGMGGNSGNQTLSIVLTSIARGDMALDKDFKLIMKEIGLALINGALLGAGAGIVLAVKYANPFLGVIMFSAMILNFIVAGVTGFLIPLLLDKMKMDPAVASSIFLTTFTDTCGFFIFLGLATIFLPKLI</sequence>
<dbReference type="CDD" id="cd04606">
    <property type="entry name" value="CBS_pair_Mg_transporter"/>
    <property type="match status" value="1"/>
</dbReference>
<dbReference type="SUPFAM" id="SSF161093">
    <property type="entry name" value="MgtE membrane domain-like"/>
    <property type="match status" value="1"/>
</dbReference>
<dbReference type="Pfam" id="PF01769">
    <property type="entry name" value="MgtE"/>
    <property type="match status" value="1"/>
</dbReference>
<evidence type="ECO:0000313" key="12">
    <source>
        <dbReference type="Proteomes" id="UP001210339"/>
    </source>
</evidence>
<dbReference type="InterPro" id="IPR006668">
    <property type="entry name" value="Mg_transptr_MgtE_intracell_dom"/>
</dbReference>
<feature type="domain" description="CBS" evidence="10">
    <location>
        <begin position="204"/>
        <end position="262"/>
    </location>
</feature>
<dbReference type="Gene3D" id="1.10.357.20">
    <property type="entry name" value="SLC41 divalent cation transporters, integral membrane domain"/>
    <property type="match status" value="1"/>
</dbReference>
<dbReference type="InterPro" id="IPR038076">
    <property type="entry name" value="MgtE_N_sf"/>
</dbReference>
<evidence type="ECO:0000256" key="9">
    <source>
        <dbReference type="RuleBase" id="RU362011"/>
    </source>
</evidence>
<dbReference type="InterPro" id="IPR046342">
    <property type="entry name" value="CBS_dom_sf"/>
</dbReference>
<dbReference type="PROSITE" id="PS51371">
    <property type="entry name" value="CBS"/>
    <property type="match status" value="2"/>
</dbReference>
<dbReference type="SMART" id="SM00116">
    <property type="entry name" value="CBS"/>
    <property type="match status" value="2"/>
</dbReference>
<comment type="subcellular location">
    <subcellularLocation>
        <location evidence="9">Cell membrane</location>
        <topology evidence="9">Multi-pass membrane protein</topology>
    </subcellularLocation>
    <subcellularLocation>
        <location evidence="1">Membrane</location>
        <topology evidence="1">Multi-pass membrane protein</topology>
    </subcellularLocation>
</comment>
<dbReference type="InterPro" id="IPR036739">
    <property type="entry name" value="SLC41_membr_dom_sf"/>
</dbReference>
<dbReference type="Gene3D" id="1.25.60.10">
    <property type="entry name" value="MgtE N-terminal domain-like"/>
    <property type="match status" value="1"/>
</dbReference>
<comment type="function">
    <text evidence="9">Acts as a magnesium transporter.</text>
</comment>
<feature type="transmembrane region" description="Helical" evidence="9">
    <location>
        <begin position="425"/>
        <end position="448"/>
    </location>
</feature>
<dbReference type="NCBIfam" id="TIGR00400">
    <property type="entry name" value="mgtE"/>
    <property type="match status" value="1"/>
</dbReference>
<evidence type="ECO:0000256" key="7">
    <source>
        <dbReference type="ARBA" id="ARBA00023136"/>
    </source>
</evidence>
<dbReference type="PANTHER" id="PTHR43773:SF1">
    <property type="entry name" value="MAGNESIUM TRANSPORTER MGTE"/>
    <property type="match status" value="1"/>
</dbReference>
<gene>
    <name evidence="11" type="primary">mgtE</name>
    <name evidence="11" type="ORF">O6R05_05600</name>
</gene>
<comment type="similarity">
    <text evidence="2 9">Belongs to the SLC41A transporter family.</text>
</comment>
<dbReference type="RefSeq" id="WP_271191013.1">
    <property type="nucleotide sequence ID" value="NZ_CP115667.1"/>
</dbReference>
<evidence type="ECO:0000256" key="4">
    <source>
        <dbReference type="ARBA" id="ARBA00022692"/>
    </source>
</evidence>
<reference evidence="11 12" key="1">
    <citation type="submission" date="2023-01" db="EMBL/GenBank/DDBJ databases">
        <authorList>
            <person name="Lee S.H."/>
            <person name="Jung H.S."/>
            <person name="Yun J.U."/>
        </authorList>
    </citation>
    <scope>NUCLEOTIDE SEQUENCE [LARGE SCALE GENOMIC DNA]</scope>
    <source>
        <strain evidence="11 12">CBA3646</strain>
    </source>
</reference>
<keyword evidence="9" id="KW-0479">Metal-binding</keyword>
<dbReference type="Proteomes" id="UP001210339">
    <property type="component" value="Chromosome"/>
</dbReference>
<feature type="transmembrane region" description="Helical" evidence="9">
    <location>
        <begin position="286"/>
        <end position="310"/>
    </location>
</feature>
<evidence type="ECO:0000256" key="1">
    <source>
        <dbReference type="ARBA" id="ARBA00004141"/>
    </source>
</evidence>
<evidence type="ECO:0000256" key="2">
    <source>
        <dbReference type="ARBA" id="ARBA00009749"/>
    </source>
</evidence>
<keyword evidence="3 9" id="KW-0813">Transport</keyword>
<keyword evidence="12" id="KW-1185">Reference proteome</keyword>
<keyword evidence="8" id="KW-0129">CBS domain</keyword>
<feature type="transmembrane region" description="Helical" evidence="9">
    <location>
        <begin position="386"/>
        <end position="413"/>
    </location>
</feature>
<keyword evidence="6 9" id="KW-1133">Transmembrane helix</keyword>
<dbReference type="InterPro" id="IPR006667">
    <property type="entry name" value="SLC41_membr_dom"/>
</dbReference>
<feature type="transmembrane region" description="Helical" evidence="9">
    <location>
        <begin position="360"/>
        <end position="380"/>
    </location>
</feature>
<dbReference type="SUPFAM" id="SSF54631">
    <property type="entry name" value="CBS-domain pair"/>
    <property type="match status" value="1"/>
</dbReference>